<dbReference type="EMBL" id="LSCV01000031">
    <property type="protein sequence ID" value="KXB40221.1"/>
    <property type="molecule type" value="Genomic_DNA"/>
</dbReference>
<evidence type="ECO:0000313" key="4">
    <source>
        <dbReference type="EMBL" id="KXB40221.1"/>
    </source>
</evidence>
<dbReference type="Pfam" id="PF01156">
    <property type="entry name" value="IU_nuc_hydro"/>
    <property type="match status" value="1"/>
</dbReference>
<feature type="domain" description="Inosine/uridine-preferring nucleoside hydrolase" evidence="3">
    <location>
        <begin position="6"/>
        <end position="310"/>
    </location>
</feature>
<protein>
    <submittedName>
        <fullName evidence="4">Inosine-uridine preferring nucleoside hydrolase</fullName>
    </submittedName>
</protein>
<comment type="caution">
    <text evidence="4">The sequence shown here is derived from an EMBL/GenBank/DDBJ whole genome shotgun (WGS) entry which is preliminary data.</text>
</comment>
<keyword evidence="5" id="KW-1185">Reference proteome</keyword>
<dbReference type="InterPro" id="IPR023186">
    <property type="entry name" value="IUNH"/>
</dbReference>
<gene>
    <name evidence="4" type="ORF">HMPREF1872_01033</name>
</gene>
<proteinExistence type="predicted"/>
<evidence type="ECO:0000313" key="5">
    <source>
        <dbReference type="Proteomes" id="UP000070080"/>
    </source>
</evidence>
<sequence>MQKSKLIIDCDPGLDDLLALVAAAYFLPTSVEAICSSFGNSNVEQTTKNALDSTHLLPQLVCDVYQGASCANFSGLNKQLELHWPTYGDDDGTCGVNLRSLTSDKAFDSFKMNISELYAKLIESPMKHKLLAIAPLTDIANLCRKVDQSKFELYTLGSYFNLCSVEEARLSYNIKLDPDAAKTVFSSFNDITITGLDIYGNWSESTFSDLFDYCMNLNTISAKLLLMAVSAYRQHKMDASALLVDSLPVFAVAHPEIFTWSYGTIIVQAENYPNASFLKFIPDQSVVCDKQLNYQHTVRVATKLNIEMFIDYWLKIVRHI</sequence>
<keyword evidence="1 4" id="KW-0378">Hydrolase</keyword>
<dbReference type="SUPFAM" id="SSF53590">
    <property type="entry name" value="Nucleoside hydrolase"/>
    <property type="match status" value="1"/>
</dbReference>
<dbReference type="PANTHER" id="PTHR12304">
    <property type="entry name" value="INOSINE-URIDINE PREFERRING NUCLEOSIDE HYDROLASE"/>
    <property type="match status" value="1"/>
</dbReference>
<evidence type="ECO:0000259" key="3">
    <source>
        <dbReference type="Pfam" id="PF01156"/>
    </source>
</evidence>
<dbReference type="InterPro" id="IPR001910">
    <property type="entry name" value="Inosine/uridine_hydrolase_dom"/>
</dbReference>
<reference evidence="5" key="1">
    <citation type="submission" date="2016-01" db="EMBL/GenBank/DDBJ databases">
        <authorList>
            <person name="Mitreva M."/>
            <person name="Pepin K.H."/>
            <person name="Mihindukulasuriya K.A."/>
            <person name="Fulton R."/>
            <person name="Fronick C."/>
            <person name="O'Laughlin M."/>
            <person name="Miner T."/>
            <person name="Herter B."/>
            <person name="Rosa B.A."/>
            <person name="Cordes M."/>
            <person name="Tomlinson C."/>
            <person name="Wollam A."/>
            <person name="Palsikar V.B."/>
            <person name="Mardis E.R."/>
            <person name="Wilson R.K."/>
        </authorList>
    </citation>
    <scope>NUCLEOTIDE SEQUENCE [LARGE SCALE GENOMIC DNA]</scope>
    <source>
        <strain evidence="5">KA00274</strain>
    </source>
</reference>
<evidence type="ECO:0000256" key="1">
    <source>
        <dbReference type="ARBA" id="ARBA00022801"/>
    </source>
</evidence>
<dbReference type="PANTHER" id="PTHR12304:SF4">
    <property type="entry name" value="URIDINE NUCLEOSIDASE"/>
    <property type="match status" value="1"/>
</dbReference>
<dbReference type="STRING" id="1497955.HMPREF1872_01033"/>
<dbReference type="Gene3D" id="3.90.245.10">
    <property type="entry name" value="Ribonucleoside hydrolase-like"/>
    <property type="match status" value="1"/>
</dbReference>
<evidence type="ECO:0000256" key="2">
    <source>
        <dbReference type="ARBA" id="ARBA00023295"/>
    </source>
</evidence>
<dbReference type="InterPro" id="IPR036452">
    <property type="entry name" value="Ribo_hydro-like"/>
</dbReference>
<organism evidence="4 5">
    <name type="scientific">Amygdalobacter nucleatus</name>
    <dbReference type="NCBI Taxonomy" id="3029274"/>
    <lineage>
        <taxon>Bacteria</taxon>
        <taxon>Bacillati</taxon>
        <taxon>Bacillota</taxon>
        <taxon>Clostridia</taxon>
        <taxon>Eubacteriales</taxon>
        <taxon>Oscillospiraceae</taxon>
        <taxon>Amygdalobacter</taxon>
    </lineage>
</organism>
<keyword evidence="2" id="KW-0326">Glycosidase</keyword>
<dbReference type="RefSeq" id="WP_066714459.1">
    <property type="nucleotide sequence ID" value="NZ_JARFNM010000001.1"/>
</dbReference>
<dbReference type="GO" id="GO:0005829">
    <property type="term" value="C:cytosol"/>
    <property type="evidence" value="ECO:0007669"/>
    <property type="project" value="TreeGrafter"/>
</dbReference>
<accession>A0A133YAK5</accession>
<dbReference type="GO" id="GO:0008477">
    <property type="term" value="F:purine nucleosidase activity"/>
    <property type="evidence" value="ECO:0007669"/>
    <property type="project" value="TreeGrafter"/>
</dbReference>
<name>A0A133YAK5_9FIRM</name>
<dbReference type="GO" id="GO:0006152">
    <property type="term" value="P:purine nucleoside catabolic process"/>
    <property type="evidence" value="ECO:0007669"/>
    <property type="project" value="TreeGrafter"/>
</dbReference>
<dbReference type="AlphaFoldDB" id="A0A133YAK5"/>
<dbReference type="Proteomes" id="UP000070080">
    <property type="component" value="Unassembled WGS sequence"/>
</dbReference>